<keyword evidence="6 7" id="KW-0472">Membrane</keyword>
<comment type="caution">
    <text evidence="8">The sequence shown here is derived from an EMBL/GenBank/DDBJ whole genome shotgun (WGS) entry which is preliminary data.</text>
</comment>
<keyword evidence="3 7" id="KW-0808">Transferase</keyword>
<keyword evidence="9" id="KW-1185">Reference proteome</keyword>
<dbReference type="InterPro" id="IPR001640">
    <property type="entry name" value="Lgt"/>
</dbReference>
<dbReference type="EC" id="2.5.1.145" evidence="7"/>
<evidence type="ECO:0000256" key="1">
    <source>
        <dbReference type="ARBA" id="ARBA00007150"/>
    </source>
</evidence>
<comment type="similarity">
    <text evidence="1 7">Belongs to the Lgt family.</text>
</comment>
<dbReference type="PANTHER" id="PTHR30589">
    <property type="entry name" value="PROLIPOPROTEIN DIACYLGLYCERYL TRANSFERASE"/>
    <property type="match status" value="1"/>
</dbReference>
<dbReference type="NCBIfam" id="TIGR00544">
    <property type="entry name" value="lgt"/>
    <property type="match status" value="1"/>
</dbReference>
<evidence type="ECO:0000256" key="7">
    <source>
        <dbReference type="HAMAP-Rule" id="MF_01147"/>
    </source>
</evidence>
<dbReference type="GO" id="GO:0008961">
    <property type="term" value="F:phosphatidylglycerol-prolipoprotein diacylglyceryl transferase activity"/>
    <property type="evidence" value="ECO:0007669"/>
    <property type="project" value="UniProtKB-UniRule"/>
</dbReference>
<comment type="catalytic activity">
    <reaction evidence="7">
        <text>L-cysteinyl-[prolipoprotein] + a 1,2-diacyl-sn-glycero-3-phospho-(1'-sn-glycerol) = an S-1,2-diacyl-sn-glyceryl-L-cysteinyl-[prolipoprotein] + sn-glycerol 1-phosphate + H(+)</text>
        <dbReference type="Rhea" id="RHEA:56712"/>
        <dbReference type="Rhea" id="RHEA-COMP:14679"/>
        <dbReference type="Rhea" id="RHEA-COMP:14680"/>
        <dbReference type="ChEBI" id="CHEBI:15378"/>
        <dbReference type="ChEBI" id="CHEBI:29950"/>
        <dbReference type="ChEBI" id="CHEBI:57685"/>
        <dbReference type="ChEBI" id="CHEBI:64716"/>
        <dbReference type="ChEBI" id="CHEBI:140658"/>
        <dbReference type="EC" id="2.5.1.145"/>
    </reaction>
</comment>
<comment type="subcellular location">
    <subcellularLocation>
        <location evidence="7">Cell membrane</location>
        <topology evidence="7">Multi-pass membrane protein</topology>
    </subcellularLocation>
</comment>
<evidence type="ECO:0000256" key="6">
    <source>
        <dbReference type="ARBA" id="ARBA00023136"/>
    </source>
</evidence>
<feature type="transmembrane region" description="Helical" evidence="7">
    <location>
        <begin position="241"/>
        <end position="261"/>
    </location>
</feature>
<dbReference type="EMBL" id="JAAFZH010000003">
    <property type="protein sequence ID" value="NDU94911.1"/>
    <property type="molecule type" value="Genomic_DNA"/>
</dbReference>
<comment type="function">
    <text evidence="7">Catalyzes the transfer of the diacylglyceryl group from phosphatidylglycerol to the sulfhydryl group of the N-terminal cysteine of a prolipoprotein, the first step in the formation of mature lipoproteins.</text>
</comment>
<evidence type="ECO:0000256" key="4">
    <source>
        <dbReference type="ARBA" id="ARBA00022692"/>
    </source>
</evidence>
<feature type="binding site" evidence="7">
    <location>
        <position position="144"/>
    </location>
    <ligand>
        <name>a 1,2-diacyl-sn-glycero-3-phospho-(1'-sn-glycerol)</name>
        <dbReference type="ChEBI" id="CHEBI:64716"/>
    </ligand>
</feature>
<accession>A0A6L9L6Y7</accession>
<dbReference type="PANTHER" id="PTHR30589:SF0">
    <property type="entry name" value="PHOSPHATIDYLGLYCEROL--PROLIPOPROTEIN DIACYLGLYCERYL TRANSFERASE"/>
    <property type="match status" value="1"/>
</dbReference>
<gene>
    <name evidence="7 8" type="primary">lgt</name>
    <name evidence="8" type="ORF">GK108_08495</name>
</gene>
<dbReference type="Proteomes" id="UP000474175">
    <property type="component" value="Unassembled WGS sequence"/>
</dbReference>
<feature type="transmembrane region" description="Helical" evidence="7">
    <location>
        <begin position="211"/>
        <end position="229"/>
    </location>
</feature>
<keyword evidence="8" id="KW-0449">Lipoprotein</keyword>
<evidence type="ECO:0000256" key="5">
    <source>
        <dbReference type="ARBA" id="ARBA00022989"/>
    </source>
</evidence>
<feature type="transmembrane region" description="Helical" evidence="7">
    <location>
        <begin position="96"/>
        <end position="113"/>
    </location>
</feature>
<reference evidence="8 9" key="1">
    <citation type="submission" date="2020-02" db="EMBL/GenBank/DDBJ databases">
        <title>Draft genome sequence of two Spirosoma agri KCTC 52727 and Spirosoma terrae KCTC 52035.</title>
        <authorList>
            <person name="Rojas J."/>
            <person name="Ambika Manirajan B."/>
            <person name="Suarez C."/>
            <person name="Ratering S."/>
            <person name="Schnell S."/>
        </authorList>
    </citation>
    <scope>NUCLEOTIDE SEQUENCE [LARGE SCALE GENOMIC DNA]</scope>
    <source>
        <strain evidence="8 9">KCTC 52035</strain>
    </source>
</reference>
<feature type="transmembrane region" description="Helical" evidence="7">
    <location>
        <begin position="55"/>
        <end position="76"/>
    </location>
</feature>
<dbReference type="GO" id="GO:0042158">
    <property type="term" value="P:lipoprotein biosynthetic process"/>
    <property type="evidence" value="ECO:0007669"/>
    <property type="project" value="UniProtKB-UniRule"/>
</dbReference>
<protein>
    <recommendedName>
        <fullName evidence="7">Phosphatidylglycerol--prolipoprotein diacylglyceryl transferase</fullName>
        <ecNumber evidence="7">2.5.1.145</ecNumber>
    </recommendedName>
</protein>
<sequence length="282" mass="32537">MLQYVIWDINPEIFHIGSFSVRWYGLLFAMGFLIGMQIMTYIFKKENKPVADTDTLLIYMVVATILGARIGHFLFYEPEVLLHRPLDVIIPPYSGLASHGATIGILTALWLYSRRKGSQLTNQTFLWVTDRIVIAVALGGASIRLGNLMNSEIVGRPSDVPWAFIFMNNTEYAKIPRHPAQLYESLSCLVLFFFLLWFWNRHKERTPRGSMLGIFLIWVFTLRFFYEYLKENQVAFEDSLPLNVGQLLSIPAVLLGIYFLVRSYRIPIPQADFEDNPKELKS</sequence>
<feature type="transmembrane region" description="Helical" evidence="7">
    <location>
        <begin position="180"/>
        <end position="199"/>
    </location>
</feature>
<dbReference type="RefSeq" id="WP_163945827.1">
    <property type="nucleotide sequence ID" value="NZ_JAAFZH010000003.1"/>
</dbReference>
<keyword evidence="4 7" id="KW-0812">Transmembrane</keyword>
<dbReference type="AlphaFoldDB" id="A0A6L9L6Y7"/>
<feature type="transmembrane region" description="Helical" evidence="7">
    <location>
        <begin position="125"/>
        <end position="143"/>
    </location>
</feature>
<comment type="pathway">
    <text evidence="7">Protein modification; lipoprotein biosynthesis (diacylglyceryl transfer).</text>
</comment>
<evidence type="ECO:0000256" key="2">
    <source>
        <dbReference type="ARBA" id="ARBA00022475"/>
    </source>
</evidence>
<proteinExistence type="inferred from homology"/>
<evidence type="ECO:0000313" key="8">
    <source>
        <dbReference type="EMBL" id="NDU94911.1"/>
    </source>
</evidence>
<feature type="transmembrane region" description="Helical" evidence="7">
    <location>
        <begin position="23"/>
        <end position="43"/>
    </location>
</feature>
<keyword evidence="2 7" id="KW-1003">Cell membrane</keyword>
<dbReference type="UniPathway" id="UPA00664"/>
<organism evidence="8 9">
    <name type="scientific">Spirosoma terrae</name>
    <dbReference type="NCBI Taxonomy" id="1968276"/>
    <lineage>
        <taxon>Bacteria</taxon>
        <taxon>Pseudomonadati</taxon>
        <taxon>Bacteroidota</taxon>
        <taxon>Cytophagia</taxon>
        <taxon>Cytophagales</taxon>
        <taxon>Cytophagaceae</taxon>
        <taxon>Spirosoma</taxon>
    </lineage>
</organism>
<keyword evidence="5 7" id="KW-1133">Transmembrane helix</keyword>
<evidence type="ECO:0000313" key="9">
    <source>
        <dbReference type="Proteomes" id="UP000474175"/>
    </source>
</evidence>
<dbReference type="GO" id="GO:0005886">
    <property type="term" value="C:plasma membrane"/>
    <property type="evidence" value="ECO:0007669"/>
    <property type="project" value="UniProtKB-SubCell"/>
</dbReference>
<name>A0A6L9L6Y7_9BACT</name>
<dbReference type="Pfam" id="PF01790">
    <property type="entry name" value="LGT"/>
    <property type="match status" value="1"/>
</dbReference>
<dbReference type="HAMAP" id="MF_01147">
    <property type="entry name" value="Lgt"/>
    <property type="match status" value="1"/>
</dbReference>
<evidence type="ECO:0000256" key="3">
    <source>
        <dbReference type="ARBA" id="ARBA00022679"/>
    </source>
</evidence>